<keyword evidence="9" id="KW-0735">Signal-anchor</keyword>
<keyword evidence="11 12" id="KW-0472">Membrane</keyword>
<dbReference type="EC" id="2.4.1.122" evidence="4"/>
<dbReference type="PANTHER" id="PTHR23033:SF47">
    <property type="entry name" value="APPLE DOMAIN-CONTAINING PROTEIN-RELATED"/>
    <property type="match status" value="1"/>
</dbReference>
<comment type="pathway">
    <text evidence="2">Protein modification; protein glycosylation.</text>
</comment>
<gene>
    <name evidence="14" type="ORF">DDE83_002240</name>
</gene>
<keyword evidence="5 14" id="KW-0328">Glycosyltransferase</keyword>
<keyword evidence="6 14" id="KW-0808">Transferase</keyword>
<dbReference type="InterPro" id="IPR003378">
    <property type="entry name" value="Fringe-like_glycosylTrfase"/>
</dbReference>
<dbReference type="InterPro" id="IPR026050">
    <property type="entry name" value="C1GALT1/C1GALT1_chp1"/>
</dbReference>
<keyword evidence="10 12" id="KW-1133">Transmembrane helix</keyword>
<evidence type="ECO:0000256" key="11">
    <source>
        <dbReference type="ARBA" id="ARBA00023136"/>
    </source>
</evidence>
<accession>A0A364NB35</accession>
<protein>
    <recommendedName>
        <fullName evidence="4">N-acetylgalactosaminide beta-1,3-galactosyltransferase</fullName>
        <ecNumber evidence="4">2.4.1.122</ecNumber>
    </recommendedName>
</protein>
<dbReference type="PANTHER" id="PTHR23033">
    <property type="entry name" value="BETA1,3-GALACTOSYLTRANSFERASE"/>
    <property type="match status" value="1"/>
</dbReference>
<evidence type="ECO:0000313" key="14">
    <source>
        <dbReference type="EMBL" id="RAR14472.1"/>
    </source>
</evidence>
<evidence type="ECO:0000256" key="6">
    <source>
        <dbReference type="ARBA" id="ARBA00022679"/>
    </source>
</evidence>
<organism evidence="14 15">
    <name type="scientific">Stemphylium lycopersici</name>
    <name type="common">Tomato gray leaf spot disease fungus</name>
    <name type="synonym">Thyrospora lycopersici</name>
    <dbReference type="NCBI Taxonomy" id="183478"/>
    <lineage>
        <taxon>Eukaryota</taxon>
        <taxon>Fungi</taxon>
        <taxon>Dikarya</taxon>
        <taxon>Ascomycota</taxon>
        <taxon>Pezizomycotina</taxon>
        <taxon>Dothideomycetes</taxon>
        <taxon>Pleosporomycetidae</taxon>
        <taxon>Pleosporales</taxon>
        <taxon>Pleosporineae</taxon>
        <taxon>Pleosporaceae</taxon>
        <taxon>Stemphylium</taxon>
    </lineage>
</organism>
<evidence type="ECO:0000256" key="7">
    <source>
        <dbReference type="ARBA" id="ARBA00022692"/>
    </source>
</evidence>
<evidence type="ECO:0000256" key="4">
    <source>
        <dbReference type="ARBA" id="ARBA00012557"/>
    </source>
</evidence>
<evidence type="ECO:0000256" key="10">
    <source>
        <dbReference type="ARBA" id="ARBA00022989"/>
    </source>
</evidence>
<reference evidence="15" key="1">
    <citation type="submission" date="2018-05" db="EMBL/GenBank/DDBJ databases">
        <title>Draft genome sequence of Stemphylium lycopersici strain CIDEFI 213.</title>
        <authorList>
            <person name="Medina R."/>
            <person name="Franco M.E.E."/>
            <person name="Lucentini C.G."/>
            <person name="Saparrat M.C.N."/>
            <person name="Balatti P.A."/>
        </authorList>
    </citation>
    <scope>NUCLEOTIDE SEQUENCE [LARGE SCALE GENOMIC DNA]</scope>
    <source>
        <strain evidence="15">CIDEFI 213</strain>
    </source>
</reference>
<feature type="transmembrane region" description="Helical" evidence="12">
    <location>
        <begin position="27"/>
        <end position="45"/>
    </location>
</feature>
<evidence type="ECO:0000256" key="12">
    <source>
        <dbReference type="SAM" id="Phobius"/>
    </source>
</evidence>
<dbReference type="OrthoDB" id="414175at2759"/>
<keyword evidence="15" id="KW-1185">Reference proteome</keyword>
<dbReference type="GO" id="GO:0016263">
    <property type="term" value="F:glycoprotein-N-acetylgalactosamine 3-beta-galactosyltransferase activity"/>
    <property type="evidence" value="ECO:0007669"/>
    <property type="project" value="UniProtKB-EC"/>
</dbReference>
<dbReference type="GO" id="GO:0000166">
    <property type="term" value="F:nucleotide binding"/>
    <property type="evidence" value="ECO:0007669"/>
    <property type="project" value="UniProtKB-KW"/>
</dbReference>
<keyword evidence="7 12" id="KW-0812">Transmembrane</keyword>
<comment type="subcellular location">
    <subcellularLocation>
        <location evidence="1">Membrane</location>
        <topology evidence="1">Single-pass type II membrane protein</topology>
    </subcellularLocation>
</comment>
<dbReference type="GO" id="GO:0016020">
    <property type="term" value="C:membrane"/>
    <property type="evidence" value="ECO:0007669"/>
    <property type="project" value="UniProtKB-SubCell"/>
</dbReference>
<evidence type="ECO:0000256" key="5">
    <source>
        <dbReference type="ARBA" id="ARBA00022676"/>
    </source>
</evidence>
<sequence length="492" mass="55834">MRRDFRSEKDHGYALRMRSPVGFRRRSRLTVLVGIVVSLLLFYRVCLPEHHAVMFVPQDMDGTLIPGNSHIHLGSQDSQSWICPELGLASDVLVVLRTGATEALEKLPVHFDTTLRCVPDYVVYSDLEEEIHGHHVYDVLEGVSETLKSSAPEFQLYDHLRIHGREGLKNTTHLGSGPGGALENPSWRLDRFKFLPMVDKAFKRRPNARWFVFMEADTYLVWENLLGYLSLLDPNQAMYIGKHMYIGGILFAHGGSGFVLSAAAMRKVTEQRDAHLAEYDDYTAENWAGDMVLGKVLKDAGVPLYWAYPHFQGDPVSSFDHNVSKIERTPWCYAPITYHHMRNVDIHRFWNFEQTRKQDGKTNLLHGDVFKEYILPQIAARVDNWDNLSMDVEPDEAGPFEKCQLVCEAKADCLQFSYAAGKCSTSTQAILGESANTRCMEYSSAASKCIKWQEGTQFAGSIQSGWIMDRLSQYVADMDSMCSGVEKEKWVV</sequence>
<keyword evidence="8" id="KW-0547">Nucleotide-binding</keyword>
<name>A0A364NB35_STELY</name>
<dbReference type="EMBL" id="QGDH01000022">
    <property type="protein sequence ID" value="RAR14472.1"/>
    <property type="molecule type" value="Genomic_DNA"/>
</dbReference>
<evidence type="ECO:0000256" key="3">
    <source>
        <dbReference type="ARBA" id="ARBA00006462"/>
    </source>
</evidence>
<evidence type="ECO:0000313" key="15">
    <source>
        <dbReference type="Proteomes" id="UP000249619"/>
    </source>
</evidence>
<evidence type="ECO:0000256" key="2">
    <source>
        <dbReference type="ARBA" id="ARBA00004922"/>
    </source>
</evidence>
<comment type="caution">
    <text evidence="14">The sequence shown here is derived from an EMBL/GenBank/DDBJ whole genome shotgun (WGS) entry which is preliminary data.</text>
</comment>
<evidence type="ECO:0000256" key="9">
    <source>
        <dbReference type="ARBA" id="ARBA00022968"/>
    </source>
</evidence>
<evidence type="ECO:0000256" key="1">
    <source>
        <dbReference type="ARBA" id="ARBA00004606"/>
    </source>
</evidence>
<proteinExistence type="inferred from homology"/>
<dbReference type="Gene3D" id="3.90.550.50">
    <property type="match status" value="1"/>
</dbReference>
<dbReference type="Pfam" id="PF02434">
    <property type="entry name" value="Fringe"/>
    <property type="match status" value="1"/>
</dbReference>
<dbReference type="Proteomes" id="UP000249619">
    <property type="component" value="Unassembled WGS sequence"/>
</dbReference>
<evidence type="ECO:0000259" key="13">
    <source>
        <dbReference type="Pfam" id="PF02434"/>
    </source>
</evidence>
<dbReference type="STRING" id="183478.A0A364NB35"/>
<evidence type="ECO:0000256" key="8">
    <source>
        <dbReference type="ARBA" id="ARBA00022741"/>
    </source>
</evidence>
<dbReference type="AlphaFoldDB" id="A0A364NB35"/>
<feature type="domain" description="Fringe-like glycosyltransferase" evidence="13">
    <location>
        <begin position="205"/>
        <end position="303"/>
    </location>
</feature>
<comment type="similarity">
    <text evidence="3">Belongs to the glycosyltransferase 31 family. Beta3-Gal-T subfamily.</text>
</comment>